<dbReference type="EMBL" id="CP073754">
    <property type="protein sequence ID" value="QWF69529.1"/>
    <property type="molecule type" value="Genomic_DNA"/>
</dbReference>
<organism evidence="3 4">
    <name type="scientific">Methylomonas paludis</name>
    <dbReference type="NCBI Taxonomy" id="1173101"/>
    <lineage>
        <taxon>Bacteria</taxon>
        <taxon>Pseudomonadati</taxon>
        <taxon>Pseudomonadota</taxon>
        <taxon>Gammaproteobacteria</taxon>
        <taxon>Methylococcales</taxon>
        <taxon>Methylococcaceae</taxon>
        <taxon>Methylomonas</taxon>
    </lineage>
</organism>
<dbReference type="Proteomes" id="UP000676649">
    <property type="component" value="Chromosome"/>
</dbReference>
<evidence type="ECO:0000259" key="2">
    <source>
        <dbReference type="Pfam" id="PF25917"/>
    </source>
</evidence>
<proteinExistence type="inferred from homology"/>
<dbReference type="Gene3D" id="2.40.420.20">
    <property type="match status" value="1"/>
</dbReference>
<evidence type="ECO:0000256" key="1">
    <source>
        <dbReference type="ARBA" id="ARBA00009477"/>
    </source>
</evidence>
<dbReference type="GO" id="GO:0015562">
    <property type="term" value="F:efflux transmembrane transporter activity"/>
    <property type="evidence" value="ECO:0007669"/>
    <property type="project" value="TreeGrafter"/>
</dbReference>
<dbReference type="InterPro" id="IPR006143">
    <property type="entry name" value="RND_pump_MFP"/>
</dbReference>
<dbReference type="Gene3D" id="1.10.287.470">
    <property type="entry name" value="Helix hairpin bin"/>
    <property type="match status" value="1"/>
</dbReference>
<evidence type="ECO:0000313" key="4">
    <source>
        <dbReference type="Proteomes" id="UP000676649"/>
    </source>
</evidence>
<gene>
    <name evidence="3" type="ORF">KEF85_09060</name>
</gene>
<accession>A0A975R8T9</accession>
<dbReference type="PANTHER" id="PTHR30469:SF18">
    <property type="entry name" value="RESISTANCE-NODULATION-CELL DIVISION (RND) EFFLUX MEMBRANE FUSION PROTEIN-RELATED"/>
    <property type="match status" value="1"/>
</dbReference>
<dbReference type="SUPFAM" id="SSF111369">
    <property type="entry name" value="HlyD-like secretion proteins"/>
    <property type="match status" value="1"/>
</dbReference>
<protein>
    <submittedName>
        <fullName evidence="3">Efflux RND transporter periplasmic adaptor subunit</fullName>
    </submittedName>
</protein>
<reference evidence="3" key="1">
    <citation type="submission" date="2021-04" db="EMBL/GenBank/DDBJ databases">
        <title>Draft genome sequence data of methanotrophic Methylovulum sp. strain S1L and Methylomonas sp. strain S2AM isolated from boreal lake water columns.</title>
        <authorList>
            <person name="Rissanen A.J."/>
            <person name="Mangayil R."/>
            <person name="Svenning M.M."/>
            <person name="Khanongnuch R."/>
        </authorList>
    </citation>
    <scope>NUCLEOTIDE SEQUENCE</scope>
    <source>
        <strain evidence="3">S2AM</strain>
    </source>
</reference>
<evidence type="ECO:0000313" key="3">
    <source>
        <dbReference type="EMBL" id="QWF69529.1"/>
    </source>
</evidence>
<dbReference type="RefSeq" id="WP_215579673.1">
    <property type="nucleotide sequence ID" value="NZ_CP073754.1"/>
</dbReference>
<dbReference type="PROSITE" id="PS51257">
    <property type="entry name" value="PROKAR_LIPOPROTEIN"/>
    <property type="match status" value="1"/>
</dbReference>
<dbReference type="InterPro" id="IPR058625">
    <property type="entry name" value="MdtA-like_BSH"/>
</dbReference>
<dbReference type="GO" id="GO:1990281">
    <property type="term" value="C:efflux pump complex"/>
    <property type="evidence" value="ECO:0007669"/>
    <property type="project" value="TreeGrafter"/>
</dbReference>
<dbReference type="KEGG" id="mpad:KEF85_09060"/>
<comment type="similarity">
    <text evidence="1">Belongs to the membrane fusion protein (MFP) (TC 8.A.1) family.</text>
</comment>
<dbReference type="NCBIfam" id="TIGR01730">
    <property type="entry name" value="RND_mfp"/>
    <property type="match status" value="1"/>
</dbReference>
<keyword evidence="4" id="KW-1185">Reference proteome</keyword>
<dbReference type="AlphaFoldDB" id="A0A975R8T9"/>
<dbReference type="PANTHER" id="PTHR30469">
    <property type="entry name" value="MULTIDRUG RESISTANCE PROTEIN MDTA"/>
    <property type="match status" value="1"/>
</dbReference>
<sequence length="363" mass="38335">MKTCCNLANRSIPVLMLTLVMGCSQPPASDARLEPPLVVVSKATWSGGEDTVYTGVVKARVESNIGFRVAGKVIERKVDVGQAVRKGQVLMRLDRNDLLLNYSAQAAAVATAKAKYTQAVADEARLNGLSEQGAISAQAYDAVKAGLDAAAASLEAAKAQANIAKNADSYAELVADADGIVVGVFVEPGQVVASGQAVVRVAKNGPREAEVYLPESVRPAIGSEATAQIYSEQSKKYRVHLRELSKAADPASRTFTARYVIPDSPAIPLGSTVSVELNSVGEPLLQIPLSAIYDDGQTVGIWIVNPDNFAVSLRKVSVKQVSAEFVFVTGEVSQAEQIVALGAHLLHEGQRVRVADSSKVVLK</sequence>
<dbReference type="Pfam" id="PF25917">
    <property type="entry name" value="BSH_RND"/>
    <property type="match status" value="1"/>
</dbReference>
<name>A0A975R8T9_9GAMM</name>
<feature type="domain" description="Multidrug resistance protein MdtA-like barrel-sandwich hybrid" evidence="2">
    <location>
        <begin position="64"/>
        <end position="198"/>
    </location>
</feature>
<dbReference type="Gene3D" id="2.40.30.170">
    <property type="match status" value="1"/>
</dbReference>
<dbReference type="Gene3D" id="2.40.50.100">
    <property type="match status" value="1"/>
</dbReference>